<organism evidence="1 2">
    <name type="scientific">Tetraparma gracilis</name>
    <dbReference type="NCBI Taxonomy" id="2962635"/>
    <lineage>
        <taxon>Eukaryota</taxon>
        <taxon>Sar</taxon>
        <taxon>Stramenopiles</taxon>
        <taxon>Ochrophyta</taxon>
        <taxon>Bolidophyceae</taxon>
        <taxon>Parmales</taxon>
        <taxon>Triparmaceae</taxon>
        <taxon>Tetraparma</taxon>
    </lineage>
</organism>
<evidence type="ECO:0000313" key="2">
    <source>
        <dbReference type="Proteomes" id="UP001165060"/>
    </source>
</evidence>
<dbReference type="EMBL" id="BRYB01003017">
    <property type="protein sequence ID" value="GMI29064.1"/>
    <property type="molecule type" value="Genomic_DNA"/>
</dbReference>
<name>A0ABQ6MNJ6_9STRA</name>
<evidence type="ECO:0000313" key="1">
    <source>
        <dbReference type="EMBL" id="GMI29064.1"/>
    </source>
</evidence>
<accession>A0ABQ6MNJ6</accession>
<protein>
    <submittedName>
        <fullName evidence="1">Uncharacterized protein</fullName>
    </submittedName>
</protein>
<keyword evidence="2" id="KW-1185">Reference proteome</keyword>
<reference evidence="1 2" key="1">
    <citation type="journal article" date="2023" name="Commun. Biol.">
        <title>Genome analysis of Parmales, the sister group of diatoms, reveals the evolutionary specialization of diatoms from phago-mixotrophs to photoautotrophs.</title>
        <authorList>
            <person name="Ban H."/>
            <person name="Sato S."/>
            <person name="Yoshikawa S."/>
            <person name="Yamada K."/>
            <person name="Nakamura Y."/>
            <person name="Ichinomiya M."/>
            <person name="Sato N."/>
            <person name="Blanc-Mathieu R."/>
            <person name="Endo H."/>
            <person name="Kuwata A."/>
            <person name="Ogata H."/>
        </authorList>
    </citation>
    <scope>NUCLEOTIDE SEQUENCE [LARGE SCALE GENOMIC DNA]</scope>
</reference>
<gene>
    <name evidence="1" type="ORF">TeGR_g10867</name>
</gene>
<sequence>MKNADLVMNTAKLIIAAGYKMKEQARQEMAEEDLGGGMFDEAVKRNKDLLTEMILEEIRTTNVLRSAQAKYRFFDEFLFHIVRNKMKIGASQTSFTVKTPLVALTANEAGRIARSFPAILMANATGEAAVDELIVTYPALRELDREYAWFRSMLVAIATEHMSKVAYGVKARA</sequence>
<comment type="caution">
    <text evidence="1">The sequence shown here is derived from an EMBL/GenBank/DDBJ whole genome shotgun (WGS) entry which is preliminary data.</text>
</comment>
<dbReference type="Proteomes" id="UP001165060">
    <property type="component" value="Unassembled WGS sequence"/>
</dbReference>
<proteinExistence type="predicted"/>